<keyword evidence="1" id="KW-0378">Hydrolase</keyword>
<dbReference type="NCBIfam" id="TIGR01549">
    <property type="entry name" value="HAD-SF-IA-v1"/>
    <property type="match status" value="1"/>
</dbReference>
<dbReference type="Gene3D" id="1.10.150.240">
    <property type="entry name" value="Putative phosphatase, domain 2"/>
    <property type="match status" value="1"/>
</dbReference>
<dbReference type="Gene3D" id="3.40.50.1000">
    <property type="entry name" value="HAD superfamily/HAD-like"/>
    <property type="match status" value="1"/>
</dbReference>
<dbReference type="Proteomes" id="UP000017127">
    <property type="component" value="Unassembled WGS sequence"/>
</dbReference>
<dbReference type="RefSeq" id="WP_023069021.1">
    <property type="nucleotide sequence ID" value="NZ_AUZM01000083.1"/>
</dbReference>
<evidence type="ECO:0000313" key="2">
    <source>
        <dbReference type="Proteomes" id="UP000017127"/>
    </source>
</evidence>
<gene>
    <name evidence="1" type="ORF">M595_5332</name>
</gene>
<dbReference type="InterPro" id="IPR023214">
    <property type="entry name" value="HAD_sf"/>
</dbReference>
<keyword evidence="2" id="KW-1185">Reference proteome</keyword>
<dbReference type="InterPro" id="IPR006439">
    <property type="entry name" value="HAD-SF_hydro_IA"/>
</dbReference>
<dbReference type="PANTHER" id="PTHR43434:SF13">
    <property type="entry name" value="PHOSPHOGLYCOLATE PHOSPHATASE"/>
    <property type="match status" value="1"/>
</dbReference>
<dbReference type="InterPro" id="IPR023198">
    <property type="entry name" value="PGP-like_dom2"/>
</dbReference>
<comment type="caution">
    <text evidence="1">The sequence shown here is derived from an EMBL/GenBank/DDBJ whole genome shotgun (WGS) entry which is preliminary data.</text>
</comment>
<dbReference type="PATRIC" id="fig|1348334.3.peg.5130"/>
<dbReference type="InterPro" id="IPR041492">
    <property type="entry name" value="HAD_2"/>
</dbReference>
<reference evidence="1 2" key="1">
    <citation type="journal article" date="2013" name="Front. Microbiol.">
        <title>Comparative genomic analyses of the cyanobacterium, Lyngbya aestuarii BL J, a powerful hydrogen producer.</title>
        <authorList>
            <person name="Kothari A."/>
            <person name="Vaughn M."/>
            <person name="Garcia-Pichel F."/>
        </authorList>
    </citation>
    <scope>NUCLEOTIDE SEQUENCE [LARGE SCALE GENOMIC DNA]</scope>
    <source>
        <strain evidence="1 2">BL J</strain>
    </source>
</reference>
<dbReference type="SUPFAM" id="SSF56784">
    <property type="entry name" value="HAD-like"/>
    <property type="match status" value="1"/>
</dbReference>
<sequence>MKNILIFDFDGTLADTLDAIAQISNRLSVEFGYPPTSPEDLAELKNLSAWEIIRRSKISIFKLPFLLRRIRRELQKDIQYIHLFPEIKEVLEELKNQGYSLYILTSNSRENVIEVFQKYQILHLFDRVDSASTLFGKSRYIKNILKQENLLPSKALYIGDETRDIEAAKKAKVKTIAVSWGFNSPEILSRYHPDALIDHPQELIKVLQAMKIQE</sequence>
<dbReference type="InterPro" id="IPR050155">
    <property type="entry name" value="HAD-like_hydrolase_sf"/>
</dbReference>
<dbReference type="AlphaFoldDB" id="U7QA55"/>
<protein>
    <submittedName>
        <fullName evidence="1">HAD hydrolase, IA, variant 1 family protein</fullName>
    </submittedName>
</protein>
<dbReference type="PANTHER" id="PTHR43434">
    <property type="entry name" value="PHOSPHOGLYCOLATE PHOSPHATASE"/>
    <property type="match status" value="1"/>
</dbReference>
<dbReference type="OrthoDB" id="9807630at2"/>
<evidence type="ECO:0000313" key="1">
    <source>
        <dbReference type="EMBL" id="ERT04724.1"/>
    </source>
</evidence>
<dbReference type="GO" id="GO:0008967">
    <property type="term" value="F:phosphoglycolate phosphatase activity"/>
    <property type="evidence" value="ECO:0007669"/>
    <property type="project" value="TreeGrafter"/>
</dbReference>
<accession>U7QA55</accession>
<dbReference type="SFLD" id="SFLDG01129">
    <property type="entry name" value="C1.5:_HAD__Beta-PGM__Phosphata"/>
    <property type="match status" value="1"/>
</dbReference>
<dbReference type="GO" id="GO:0005829">
    <property type="term" value="C:cytosol"/>
    <property type="evidence" value="ECO:0007669"/>
    <property type="project" value="TreeGrafter"/>
</dbReference>
<dbReference type="InterPro" id="IPR036412">
    <property type="entry name" value="HAD-like_sf"/>
</dbReference>
<name>U7QA55_9CYAN</name>
<dbReference type="GO" id="GO:0006281">
    <property type="term" value="P:DNA repair"/>
    <property type="evidence" value="ECO:0007669"/>
    <property type="project" value="TreeGrafter"/>
</dbReference>
<proteinExistence type="predicted"/>
<dbReference type="EMBL" id="AUZM01000083">
    <property type="protein sequence ID" value="ERT04724.1"/>
    <property type="molecule type" value="Genomic_DNA"/>
</dbReference>
<dbReference type="Pfam" id="PF13419">
    <property type="entry name" value="HAD_2"/>
    <property type="match status" value="1"/>
</dbReference>
<organism evidence="1 2">
    <name type="scientific">Lyngbya aestuarii BL J</name>
    <dbReference type="NCBI Taxonomy" id="1348334"/>
    <lineage>
        <taxon>Bacteria</taxon>
        <taxon>Bacillati</taxon>
        <taxon>Cyanobacteriota</taxon>
        <taxon>Cyanophyceae</taxon>
        <taxon>Oscillatoriophycideae</taxon>
        <taxon>Oscillatoriales</taxon>
        <taxon>Microcoleaceae</taxon>
        <taxon>Lyngbya</taxon>
    </lineage>
</organism>
<dbReference type="SFLD" id="SFLDS00003">
    <property type="entry name" value="Haloacid_Dehalogenase"/>
    <property type="match status" value="1"/>
</dbReference>